<proteinExistence type="predicted"/>
<evidence type="ECO:0000313" key="1">
    <source>
        <dbReference type="EMBL" id="KAH7992716.1"/>
    </source>
</evidence>
<evidence type="ECO:0000313" key="2">
    <source>
        <dbReference type="Proteomes" id="UP000827872"/>
    </source>
</evidence>
<dbReference type="Proteomes" id="UP000827872">
    <property type="component" value="Linkage Group LG03"/>
</dbReference>
<dbReference type="EMBL" id="CM037616">
    <property type="protein sequence ID" value="KAH7992716.1"/>
    <property type="molecule type" value="Genomic_DNA"/>
</dbReference>
<comment type="caution">
    <text evidence="1">The sequence shown here is derived from an EMBL/GenBank/DDBJ whole genome shotgun (WGS) entry which is preliminary data.</text>
</comment>
<keyword evidence="2" id="KW-1185">Reference proteome</keyword>
<accession>A0ACB8EJ68</accession>
<sequence>MMVLSDTHISAIPHCATSPPGTIPAVLELATRPGALLPPVAKDGTTPAVPDVVMLQKASRRVPAVADDVHAGKVGIYRPLTFCVAILEAFYQSLICFFVPYLVYYDSDIGVFTFGTIINTVSLFTILFHQALEFKTWTLFHWITIIGSILLYFIFSTIYNAACIICNHPTNPYWIMEMQFSNPNFYLICLITPTVALLPRYFILAVQGTLQVSPILKAQYLDKLPKEQQDQEIRKWKSRRQATSPGATVPSDELSQPTANVSLSIFDHEGGGMALSGNGGHQNLCPPEQDVIGKWMPDAESSDQAKRWTEEEAGGASFFSTEASLGQSLASKPFSGFLPSNAESSVRRSHRRSVSAVTL</sequence>
<protein>
    <submittedName>
        <fullName evidence="1">Uncharacterized protein</fullName>
    </submittedName>
</protein>
<reference evidence="1" key="1">
    <citation type="submission" date="2021-08" db="EMBL/GenBank/DDBJ databases">
        <title>The first chromosome-level gecko genome reveals the dynamic sex chromosomes of Neotropical dwarf geckos (Sphaerodactylidae: Sphaerodactylus).</title>
        <authorList>
            <person name="Pinto B.J."/>
            <person name="Keating S.E."/>
            <person name="Gamble T."/>
        </authorList>
    </citation>
    <scope>NUCLEOTIDE SEQUENCE</scope>
    <source>
        <strain evidence="1">TG3544</strain>
    </source>
</reference>
<gene>
    <name evidence="1" type="ORF">K3G42_026817</name>
</gene>
<name>A0ACB8EJ68_9SAUR</name>
<organism evidence="1 2">
    <name type="scientific">Sphaerodactylus townsendi</name>
    <dbReference type="NCBI Taxonomy" id="933632"/>
    <lineage>
        <taxon>Eukaryota</taxon>
        <taxon>Metazoa</taxon>
        <taxon>Chordata</taxon>
        <taxon>Craniata</taxon>
        <taxon>Vertebrata</taxon>
        <taxon>Euteleostomi</taxon>
        <taxon>Lepidosauria</taxon>
        <taxon>Squamata</taxon>
        <taxon>Bifurcata</taxon>
        <taxon>Gekkota</taxon>
        <taxon>Sphaerodactylidae</taxon>
        <taxon>Sphaerodactylus</taxon>
    </lineage>
</organism>